<evidence type="ECO:0000313" key="5">
    <source>
        <dbReference type="Proteomes" id="UP000284706"/>
    </source>
</evidence>
<dbReference type="OrthoDB" id="95118at2759"/>
<keyword evidence="3" id="KW-0732">Signal</keyword>
<evidence type="ECO:0000256" key="1">
    <source>
        <dbReference type="ARBA" id="ARBA00005519"/>
    </source>
</evidence>
<feature type="signal peptide" evidence="3">
    <location>
        <begin position="1"/>
        <end position="18"/>
    </location>
</feature>
<dbReference type="STRING" id="231916.A0A409WSH0"/>
<dbReference type="AlphaFoldDB" id="A0A409WSH0"/>
<keyword evidence="2" id="KW-0624">Polysaccharide degradation</keyword>
<reference evidence="4 5" key="1">
    <citation type="journal article" date="2018" name="Evol. Lett.">
        <title>Horizontal gene cluster transfer increased hallucinogenic mushroom diversity.</title>
        <authorList>
            <person name="Reynolds H.T."/>
            <person name="Vijayakumar V."/>
            <person name="Gluck-Thaler E."/>
            <person name="Korotkin H.B."/>
            <person name="Matheny P.B."/>
            <person name="Slot J.C."/>
        </authorList>
    </citation>
    <scope>NUCLEOTIDE SEQUENCE [LARGE SCALE GENOMIC DNA]</scope>
    <source>
        <strain evidence="4 5">SRW20</strain>
    </source>
</reference>
<feature type="chain" id="PRO_5019405099" description="Glycoside hydrolase family 12 protein" evidence="3">
    <location>
        <begin position="19"/>
        <end position="255"/>
    </location>
</feature>
<sequence length="255" mass="26879">MFSSKLIVLASLLPSLLAAPTASIDTSTHCGQWDTVTAGQYSLLLDQWGASSATSGQSCASLTSLSGTTIAWKTTYTWNGGSGVKSFTNMQLNSGLNKQLSAIKSIPVTWNWQQSSSSVQADIAFDLFTSSTANGNNVNEIMIWLANIGVGPIASSYNANGAVPTVSNISLAGYTWNLFVGSNGANAVYSFLPATNGQWIQNFNADLNVFIKYLTAHQGVSTSQYLKTLQAGTEATAGSATLTTYETCCPLFSES</sequence>
<protein>
    <recommendedName>
        <fullName evidence="6">Glycoside hydrolase family 12 protein</fullName>
    </recommendedName>
</protein>
<dbReference type="GO" id="GO:0000272">
    <property type="term" value="P:polysaccharide catabolic process"/>
    <property type="evidence" value="ECO:0007669"/>
    <property type="project" value="UniProtKB-KW"/>
</dbReference>
<dbReference type="Proteomes" id="UP000284706">
    <property type="component" value="Unassembled WGS sequence"/>
</dbReference>
<dbReference type="InterPro" id="IPR013319">
    <property type="entry name" value="GH11/12"/>
</dbReference>
<evidence type="ECO:0000256" key="3">
    <source>
        <dbReference type="SAM" id="SignalP"/>
    </source>
</evidence>
<comment type="caution">
    <text evidence="4">The sequence shown here is derived from an EMBL/GenBank/DDBJ whole genome shotgun (WGS) entry which is preliminary data.</text>
</comment>
<evidence type="ECO:0000313" key="4">
    <source>
        <dbReference type="EMBL" id="PPQ81463.1"/>
    </source>
</evidence>
<dbReference type="InParanoid" id="A0A409WSH0"/>
<dbReference type="InterPro" id="IPR013320">
    <property type="entry name" value="ConA-like_dom_sf"/>
</dbReference>
<gene>
    <name evidence="4" type="ORF">CVT26_011540</name>
</gene>
<keyword evidence="5" id="KW-1185">Reference proteome</keyword>
<dbReference type="InterPro" id="IPR002594">
    <property type="entry name" value="GH12"/>
</dbReference>
<comment type="similarity">
    <text evidence="1 2">Belongs to the glycosyl hydrolase 12 (cellulase H) family.</text>
</comment>
<dbReference type="EMBL" id="NHYE01004866">
    <property type="protein sequence ID" value="PPQ81463.1"/>
    <property type="molecule type" value="Genomic_DNA"/>
</dbReference>
<evidence type="ECO:0000256" key="2">
    <source>
        <dbReference type="RuleBase" id="RU361163"/>
    </source>
</evidence>
<dbReference type="PANTHER" id="PTHR34002:SF9">
    <property type="entry name" value="XYLOGLUCAN-SPECIFIC ENDO-BETA-1,4-GLUCANASE A"/>
    <property type="match status" value="1"/>
</dbReference>
<dbReference type="Gene3D" id="2.60.120.180">
    <property type="match status" value="1"/>
</dbReference>
<dbReference type="Pfam" id="PF01670">
    <property type="entry name" value="Glyco_hydro_12"/>
    <property type="match status" value="1"/>
</dbReference>
<proteinExistence type="inferred from homology"/>
<dbReference type="GO" id="GO:0008810">
    <property type="term" value="F:cellulase activity"/>
    <property type="evidence" value="ECO:0007669"/>
    <property type="project" value="InterPro"/>
</dbReference>
<keyword evidence="2" id="KW-0326">Glycosidase</keyword>
<organism evidence="4 5">
    <name type="scientific">Gymnopilus dilepis</name>
    <dbReference type="NCBI Taxonomy" id="231916"/>
    <lineage>
        <taxon>Eukaryota</taxon>
        <taxon>Fungi</taxon>
        <taxon>Dikarya</taxon>
        <taxon>Basidiomycota</taxon>
        <taxon>Agaricomycotina</taxon>
        <taxon>Agaricomycetes</taxon>
        <taxon>Agaricomycetidae</taxon>
        <taxon>Agaricales</taxon>
        <taxon>Agaricineae</taxon>
        <taxon>Hymenogastraceae</taxon>
        <taxon>Gymnopilus</taxon>
    </lineage>
</organism>
<name>A0A409WSH0_9AGAR</name>
<evidence type="ECO:0008006" key="6">
    <source>
        <dbReference type="Google" id="ProtNLM"/>
    </source>
</evidence>
<dbReference type="PANTHER" id="PTHR34002">
    <property type="entry name" value="BLR1656 PROTEIN"/>
    <property type="match status" value="1"/>
</dbReference>
<accession>A0A409WSH0</accession>
<dbReference type="SUPFAM" id="SSF49899">
    <property type="entry name" value="Concanavalin A-like lectins/glucanases"/>
    <property type="match status" value="1"/>
</dbReference>
<keyword evidence="2" id="KW-0378">Hydrolase</keyword>
<keyword evidence="2" id="KW-0119">Carbohydrate metabolism</keyword>